<evidence type="ECO:0000256" key="1">
    <source>
        <dbReference type="SAM" id="MobiDB-lite"/>
    </source>
</evidence>
<dbReference type="AlphaFoldDB" id="A0AAD4M0M4"/>
<comment type="caution">
    <text evidence="2">The sequence shown here is derived from an EMBL/GenBank/DDBJ whole genome shotgun (WGS) entry which is preliminary data.</text>
</comment>
<proteinExistence type="predicted"/>
<sequence>MYRSRRVGPFDPLTFWMINWASSLERVSSTLERAISFLADPNAKPPLPKRINRKDAKQFQDHIASASQSVDICGVLDKTVVALRTIDMMRSARSVESDLVSVQPTDIEEEEEAGENEESISTQDSSVGGRGRSRTITQATVSMSMHPFHPSRTSSLFPSSSSPPSQSQSQNQSQAQIQNHRARQALQRLRAAQTSELENDLARVRFFIWRIIDPLAKVELQCIVDEVLPSIS</sequence>
<evidence type="ECO:0000313" key="2">
    <source>
        <dbReference type="EMBL" id="KAI0297830.1"/>
    </source>
</evidence>
<feature type="compositionally biased region" description="Acidic residues" evidence="1">
    <location>
        <begin position="106"/>
        <end position="118"/>
    </location>
</feature>
<dbReference type="Proteomes" id="UP001203297">
    <property type="component" value="Unassembled WGS sequence"/>
</dbReference>
<name>A0AAD4M0M4_9AGAM</name>
<keyword evidence="3" id="KW-1185">Reference proteome</keyword>
<organism evidence="2 3">
    <name type="scientific">Multifurca ochricompacta</name>
    <dbReference type="NCBI Taxonomy" id="376703"/>
    <lineage>
        <taxon>Eukaryota</taxon>
        <taxon>Fungi</taxon>
        <taxon>Dikarya</taxon>
        <taxon>Basidiomycota</taxon>
        <taxon>Agaricomycotina</taxon>
        <taxon>Agaricomycetes</taxon>
        <taxon>Russulales</taxon>
        <taxon>Russulaceae</taxon>
        <taxon>Multifurca</taxon>
    </lineage>
</organism>
<accession>A0AAD4M0M4</accession>
<dbReference type="EMBL" id="WTXG01000033">
    <property type="protein sequence ID" value="KAI0297830.1"/>
    <property type="molecule type" value="Genomic_DNA"/>
</dbReference>
<gene>
    <name evidence="2" type="ORF">B0F90DRAFT_860411</name>
</gene>
<feature type="region of interest" description="Disordered" evidence="1">
    <location>
        <begin position="94"/>
        <end position="185"/>
    </location>
</feature>
<evidence type="ECO:0000313" key="3">
    <source>
        <dbReference type="Proteomes" id="UP001203297"/>
    </source>
</evidence>
<feature type="compositionally biased region" description="Polar residues" evidence="1">
    <location>
        <begin position="134"/>
        <end position="143"/>
    </location>
</feature>
<reference evidence="2" key="1">
    <citation type="journal article" date="2022" name="New Phytol.">
        <title>Evolutionary transition to the ectomycorrhizal habit in the genomes of a hyperdiverse lineage of mushroom-forming fungi.</title>
        <authorList>
            <person name="Looney B."/>
            <person name="Miyauchi S."/>
            <person name="Morin E."/>
            <person name="Drula E."/>
            <person name="Courty P.E."/>
            <person name="Kohler A."/>
            <person name="Kuo A."/>
            <person name="LaButti K."/>
            <person name="Pangilinan J."/>
            <person name="Lipzen A."/>
            <person name="Riley R."/>
            <person name="Andreopoulos W."/>
            <person name="He G."/>
            <person name="Johnson J."/>
            <person name="Nolan M."/>
            <person name="Tritt A."/>
            <person name="Barry K.W."/>
            <person name="Grigoriev I.V."/>
            <person name="Nagy L.G."/>
            <person name="Hibbett D."/>
            <person name="Henrissat B."/>
            <person name="Matheny P.B."/>
            <person name="Labbe J."/>
            <person name="Martin F.M."/>
        </authorList>
    </citation>
    <scope>NUCLEOTIDE SEQUENCE</scope>
    <source>
        <strain evidence="2">BPL690</strain>
    </source>
</reference>
<feature type="compositionally biased region" description="Low complexity" evidence="1">
    <location>
        <begin position="150"/>
        <end position="185"/>
    </location>
</feature>
<protein>
    <submittedName>
        <fullName evidence="2">Uncharacterized protein</fullName>
    </submittedName>
</protein>